<proteinExistence type="predicted"/>
<gene>
    <name evidence="1" type="ORF">LCGC14_1317710</name>
</gene>
<comment type="caution">
    <text evidence="1">The sequence shown here is derived from an EMBL/GenBank/DDBJ whole genome shotgun (WGS) entry which is preliminary data.</text>
</comment>
<name>A0A0F9KKX8_9ZZZZ</name>
<sequence>MANLCHSYDNWSNCSHLRNLDRSFYEGRKMVVEGASYNEFKWIYHNPHSSNYCVLYGKFSDNSFLPWYYNYRPLCYLPSYRTRFVQKFLRETSVN</sequence>
<protein>
    <submittedName>
        <fullName evidence="1">Uncharacterized protein</fullName>
    </submittedName>
</protein>
<accession>A0A0F9KKX8</accession>
<dbReference type="EMBL" id="LAZR01007835">
    <property type="protein sequence ID" value="KKM82618.1"/>
    <property type="molecule type" value="Genomic_DNA"/>
</dbReference>
<organism evidence="1">
    <name type="scientific">marine sediment metagenome</name>
    <dbReference type="NCBI Taxonomy" id="412755"/>
    <lineage>
        <taxon>unclassified sequences</taxon>
        <taxon>metagenomes</taxon>
        <taxon>ecological metagenomes</taxon>
    </lineage>
</organism>
<dbReference type="AlphaFoldDB" id="A0A0F9KKX8"/>
<reference evidence="1" key="1">
    <citation type="journal article" date="2015" name="Nature">
        <title>Complex archaea that bridge the gap between prokaryotes and eukaryotes.</title>
        <authorList>
            <person name="Spang A."/>
            <person name="Saw J.H."/>
            <person name="Jorgensen S.L."/>
            <person name="Zaremba-Niedzwiedzka K."/>
            <person name="Martijn J."/>
            <person name="Lind A.E."/>
            <person name="van Eijk R."/>
            <person name="Schleper C."/>
            <person name="Guy L."/>
            <person name="Ettema T.J."/>
        </authorList>
    </citation>
    <scope>NUCLEOTIDE SEQUENCE</scope>
</reference>
<evidence type="ECO:0000313" key="1">
    <source>
        <dbReference type="EMBL" id="KKM82618.1"/>
    </source>
</evidence>